<keyword evidence="1" id="KW-1133">Transmembrane helix</keyword>
<protein>
    <submittedName>
        <fullName evidence="2">Uncharacterized protein</fullName>
    </submittedName>
</protein>
<name>A0A1G7NLN7_9GAMM</name>
<dbReference type="OrthoDB" id="7024806at2"/>
<sequence>MKVRYLLSIQQFKDLCVWLFWFSAYAAFCVLFTHLLKQLGALLLDSTFEAAFSMLAAFVVFIGIGIRIVTEKWR</sequence>
<evidence type="ECO:0000256" key="1">
    <source>
        <dbReference type="SAM" id="Phobius"/>
    </source>
</evidence>
<keyword evidence="1" id="KW-0472">Membrane</keyword>
<dbReference type="EMBL" id="FNBM01000004">
    <property type="protein sequence ID" value="SDF74923.1"/>
    <property type="molecule type" value="Genomic_DNA"/>
</dbReference>
<dbReference type="AlphaFoldDB" id="A0A1G7NLN7"/>
<proteinExistence type="predicted"/>
<dbReference type="Proteomes" id="UP000243378">
    <property type="component" value="Unassembled WGS sequence"/>
</dbReference>
<keyword evidence="1" id="KW-0812">Transmembrane</keyword>
<dbReference type="STRING" id="640205.SAMN05216381_2341"/>
<organism evidence="2 3">
    <name type="scientific">Phytopseudomonas seleniipraecipitans</name>
    <dbReference type="NCBI Taxonomy" id="640205"/>
    <lineage>
        <taxon>Bacteria</taxon>
        <taxon>Pseudomonadati</taxon>
        <taxon>Pseudomonadota</taxon>
        <taxon>Gammaproteobacteria</taxon>
        <taxon>Pseudomonadales</taxon>
        <taxon>Pseudomonadaceae</taxon>
        <taxon>Phytopseudomonas</taxon>
    </lineage>
</organism>
<reference evidence="2 3" key="1">
    <citation type="submission" date="2016-10" db="EMBL/GenBank/DDBJ databases">
        <authorList>
            <person name="de Groot N.N."/>
        </authorList>
    </citation>
    <scope>NUCLEOTIDE SEQUENCE [LARGE SCALE GENOMIC DNA]</scope>
    <source>
        <strain evidence="2 3">LMG 25475</strain>
    </source>
</reference>
<evidence type="ECO:0000313" key="3">
    <source>
        <dbReference type="Proteomes" id="UP000243378"/>
    </source>
</evidence>
<feature type="transmembrane region" description="Helical" evidence="1">
    <location>
        <begin position="48"/>
        <end position="69"/>
    </location>
</feature>
<gene>
    <name evidence="2" type="ORF">SAMN05216381_2341</name>
</gene>
<accession>A0A1G7NLN7</accession>
<evidence type="ECO:0000313" key="2">
    <source>
        <dbReference type="EMBL" id="SDF74923.1"/>
    </source>
</evidence>
<dbReference type="RefSeq" id="WP_092368050.1">
    <property type="nucleotide sequence ID" value="NZ_FNBM01000004.1"/>
</dbReference>
<feature type="transmembrane region" description="Helical" evidence="1">
    <location>
        <begin position="12"/>
        <end position="36"/>
    </location>
</feature>